<feature type="region of interest" description="Disordered" evidence="6">
    <location>
        <begin position="1"/>
        <end position="67"/>
    </location>
</feature>
<dbReference type="GO" id="GO:0043565">
    <property type="term" value="F:sequence-specific DNA binding"/>
    <property type="evidence" value="ECO:0007669"/>
    <property type="project" value="InterPro"/>
</dbReference>
<organism evidence="8 9">
    <name type="scientific">Glycine soja</name>
    <name type="common">Wild soybean</name>
    <dbReference type="NCBI Taxonomy" id="3848"/>
    <lineage>
        <taxon>Eukaryota</taxon>
        <taxon>Viridiplantae</taxon>
        <taxon>Streptophyta</taxon>
        <taxon>Embryophyta</taxon>
        <taxon>Tracheophyta</taxon>
        <taxon>Spermatophyta</taxon>
        <taxon>Magnoliopsida</taxon>
        <taxon>eudicotyledons</taxon>
        <taxon>Gunneridae</taxon>
        <taxon>Pentapetalae</taxon>
        <taxon>rosids</taxon>
        <taxon>fabids</taxon>
        <taxon>Fabales</taxon>
        <taxon>Fabaceae</taxon>
        <taxon>Papilionoideae</taxon>
        <taxon>50 kb inversion clade</taxon>
        <taxon>NPAAA clade</taxon>
        <taxon>indigoferoid/millettioid clade</taxon>
        <taxon>Phaseoleae</taxon>
        <taxon>Glycine</taxon>
        <taxon>Glycine subgen. Soja</taxon>
    </lineage>
</organism>
<dbReference type="SUPFAM" id="SSF118290">
    <property type="entry name" value="WRKY DNA-binding domain"/>
    <property type="match status" value="1"/>
</dbReference>
<gene>
    <name evidence="8" type="ORF">D0Y65_045382</name>
</gene>
<evidence type="ECO:0000256" key="1">
    <source>
        <dbReference type="ARBA" id="ARBA00004123"/>
    </source>
</evidence>
<keyword evidence="5" id="KW-0539">Nucleus</keyword>
<evidence type="ECO:0000313" key="9">
    <source>
        <dbReference type="Proteomes" id="UP000289340"/>
    </source>
</evidence>
<evidence type="ECO:0000256" key="4">
    <source>
        <dbReference type="ARBA" id="ARBA00023163"/>
    </source>
</evidence>
<feature type="compositionally biased region" description="Polar residues" evidence="6">
    <location>
        <begin position="364"/>
        <end position="386"/>
    </location>
</feature>
<dbReference type="GO" id="GO:0003700">
    <property type="term" value="F:DNA-binding transcription factor activity"/>
    <property type="evidence" value="ECO:0007669"/>
    <property type="project" value="InterPro"/>
</dbReference>
<sequence length="600" mass="64925">MEIASERSGDGSSGLKEENSVGDDDGRHKQEIIVEEPLVANTERSILEAGPSTSPNKKEDEVDDQLETAKAEMGVVREENQRLKMCLNKIMNEYRTLEMQFQDILKQQGTKKNVDKGKADSHEEILEESDLVSLCLGRVPTINARSDEKIKVSNKPLKDDEGFNNEELTLGLECKFETSKSGSTTEALPNNIPSPENSCEVPKEEGGESKEALKTMRDSTEDEVAQQNPTKKPRVCVRARCDTPTMNDGCQWRKYGQKISKGNPCPRAYYRCTIAPSCPVRKQVQRCADDKSILITTYEGTHNHSLPPTATAMASTTSAAASMLLSGSSTSNSNSASIPSATPTNLHGLNFYLSEGSKPRQLYLSNPALSSSPSHPTITLDLTTSHPAASSSSSSPFFRFNSNYNNNNQPRYPSSSSSLSFSSNNSSQIANAISWSNGFLNHNNRDILSSVNFGRQQQMENVYQSYMQKNNSNNNNNNTSLVPQADTISAATKVITADPTFQSALAAALSSFIGGGGVGNTRGSQGCNFGESLSLGQKMKWGEVFPVSEKGCASSFVNKTPVANTQTESLMFLPPSSLPFSSTTKSASASPADNSNTTIN</sequence>
<dbReference type="FunFam" id="2.20.25.80:FF:000002">
    <property type="entry name" value="probable WRKY transcription factor 31"/>
    <property type="match status" value="1"/>
</dbReference>
<comment type="subcellular location">
    <subcellularLocation>
        <location evidence="1">Nucleus</location>
    </subcellularLocation>
</comment>
<dbReference type="InterPro" id="IPR036576">
    <property type="entry name" value="WRKY_dom_sf"/>
</dbReference>
<evidence type="ECO:0000256" key="2">
    <source>
        <dbReference type="ARBA" id="ARBA00023015"/>
    </source>
</evidence>
<feature type="compositionally biased region" description="Basic and acidic residues" evidence="6">
    <location>
        <begin position="1"/>
        <end position="32"/>
    </location>
</feature>
<dbReference type="InterPro" id="IPR044810">
    <property type="entry name" value="WRKY_plant"/>
</dbReference>
<evidence type="ECO:0000256" key="5">
    <source>
        <dbReference type="ARBA" id="ARBA00023242"/>
    </source>
</evidence>
<name>A0A445G4N4_GLYSO</name>
<dbReference type="Gramene" id="XM_028353256.1">
    <property type="protein sequence ID" value="XP_028209057.1"/>
    <property type="gene ID" value="LOC114392204"/>
</dbReference>
<dbReference type="SMART" id="SM00774">
    <property type="entry name" value="WRKY"/>
    <property type="match status" value="1"/>
</dbReference>
<dbReference type="PANTHER" id="PTHR31429:SF86">
    <property type="entry name" value="WRKY TRANSCRIPTION FACTOR 61-RELATED"/>
    <property type="match status" value="1"/>
</dbReference>
<dbReference type="Proteomes" id="UP000289340">
    <property type="component" value="Chromosome 17"/>
</dbReference>
<keyword evidence="4" id="KW-0804">Transcription</keyword>
<evidence type="ECO:0000313" key="8">
    <source>
        <dbReference type="EMBL" id="RZB56134.1"/>
    </source>
</evidence>
<proteinExistence type="predicted"/>
<feature type="domain" description="WRKY" evidence="7">
    <location>
        <begin position="241"/>
        <end position="307"/>
    </location>
</feature>
<dbReference type="GO" id="GO:0005634">
    <property type="term" value="C:nucleus"/>
    <property type="evidence" value="ECO:0007669"/>
    <property type="project" value="UniProtKB-SubCell"/>
</dbReference>
<accession>A0A445G4N4</accession>
<dbReference type="PROSITE" id="PS50811">
    <property type="entry name" value="WRKY"/>
    <property type="match status" value="1"/>
</dbReference>
<evidence type="ECO:0000259" key="7">
    <source>
        <dbReference type="PROSITE" id="PS50811"/>
    </source>
</evidence>
<feature type="region of interest" description="Disordered" evidence="6">
    <location>
        <begin position="364"/>
        <end position="391"/>
    </location>
</feature>
<feature type="compositionally biased region" description="Basic and acidic residues" evidence="6">
    <location>
        <begin position="201"/>
        <end position="216"/>
    </location>
</feature>
<dbReference type="SMR" id="A0A445G4N4"/>
<keyword evidence="3" id="KW-0238">DNA-binding</keyword>
<keyword evidence="2" id="KW-0805">Transcription regulation</keyword>
<feature type="compositionally biased region" description="Polar residues" evidence="6">
    <location>
        <begin position="181"/>
        <end position="197"/>
    </location>
</feature>
<evidence type="ECO:0000256" key="6">
    <source>
        <dbReference type="SAM" id="MobiDB-lite"/>
    </source>
</evidence>
<dbReference type="PANTHER" id="PTHR31429">
    <property type="entry name" value="WRKY TRANSCRIPTION FACTOR 36-RELATED"/>
    <property type="match status" value="1"/>
</dbReference>
<dbReference type="AlphaFoldDB" id="A0A445G4N4"/>
<dbReference type="Gene3D" id="2.20.25.80">
    <property type="entry name" value="WRKY domain"/>
    <property type="match status" value="1"/>
</dbReference>
<dbReference type="InterPro" id="IPR003657">
    <property type="entry name" value="WRKY_dom"/>
</dbReference>
<evidence type="ECO:0000256" key="3">
    <source>
        <dbReference type="ARBA" id="ARBA00023125"/>
    </source>
</evidence>
<keyword evidence="9" id="KW-1185">Reference proteome</keyword>
<feature type="region of interest" description="Disordered" evidence="6">
    <location>
        <begin position="181"/>
        <end position="216"/>
    </location>
</feature>
<reference evidence="8 9" key="1">
    <citation type="submission" date="2018-09" db="EMBL/GenBank/DDBJ databases">
        <title>A high-quality reference genome of wild soybean provides a powerful tool to mine soybean genomes.</title>
        <authorList>
            <person name="Xie M."/>
            <person name="Chung C.Y.L."/>
            <person name="Li M.-W."/>
            <person name="Wong F.-L."/>
            <person name="Chan T.-F."/>
            <person name="Lam H.-M."/>
        </authorList>
    </citation>
    <scope>NUCLEOTIDE SEQUENCE [LARGE SCALE GENOMIC DNA]</scope>
    <source>
        <strain evidence="9">cv. W05</strain>
        <tissue evidence="8">Hypocotyl of etiolated seedlings</tissue>
    </source>
</reference>
<comment type="caution">
    <text evidence="8">The sequence shown here is derived from an EMBL/GenBank/DDBJ whole genome shotgun (WGS) entry which is preliminary data.</text>
</comment>
<dbReference type="Pfam" id="PF03106">
    <property type="entry name" value="WRKY"/>
    <property type="match status" value="1"/>
</dbReference>
<protein>
    <submittedName>
        <fullName evidence="8">Putative WRKY transcription factor 72</fullName>
    </submittedName>
</protein>
<dbReference type="EMBL" id="QZWG01000017">
    <property type="protein sequence ID" value="RZB56134.1"/>
    <property type="molecule type" value="Genomic_DNA"/>
</dbReference>